<sequence length="117" mass="12615">MLGAEDDACDDNEWRYFEDTVPFDDDGVLDTEAVVLAGETQALDDYDDDMENEVVSLAGETQALDCGETQLLGEECESDTTQVLENVDDDEASVDSDSGEAVDSEKGKSSQRTSSGE</sequence>
<name>A0AA86T0P1_9FABA</name>
<protein>
    <submittedName>
        <fullName evidence="2">Uncharacterized protein</fullName>
    </submittedName>
</protein>
<dbReference type="AlphaFoldDB" id="A0AA86T0P1"/>
<feature type="region of interest" description="Disordered" evidence="1">
    <location>
        <begin position="83"/>
        <end position="117"/>
    </location>
</feature>
<evidence type="ECO:0000313" key="3">
    <source>
        <dbReference type="Proteomes" id="UP001189624"/>
    </source>
</evidence>
<feature type="compositionally biased region" description="Acidic residues" evidence="1">
    <location>
        <begin position="86"/>
        <end position="102"/>
    </location>
</feature>
<proteinExistence type="predicted"/>
<gene>
    <name evidence="2" type="ORF">AYBTSS11_LOCUS19163</name>
</gene>
<evidence type="ECO:0000313" key="2">
    <source>
        <dbReference type="EMBL" id="CAJ1962271.1"/>
    </source>
</evidence>
<organism evidence="2 3">
    <name type="scientific">Sphenostylis stenocarpa</name>
    <dbReference type="NCBI Taxonomy" id="92480"/>
    <lineage>
        <taxon>Eukaryota</taxon>
        <taxon>Viridiplantae</taxon>
        <taxon>Streptophyta</taxon>
        <taxon>Embryophyta</taxon>
        <taxon>Tracheophyta</taxon>
        <taxon>Spermatophyta</taxon>
        <taxon>Magnoliopsida</taxon>
        <taxon>eudicotyledons</taxon>
        <taxon>Gunneridae</taxon>
        <taxon>Pentapetalae</taxon>
        <taxon>rosids</taxon>
        <taxon>fabids</taxon>
        <taxon>Fabales</taxon>
        <taxon>Fabaceae</taxon>
        <taxon>Papilionoideae</taxon>
        <taxon>50 kb inversion clade</taxon>
        <taxon>NPAAA clade</taxon>
        <taxon>indigoferoid/millettioid clade</taxon>
        <taxon>Phaseoleae</taxon>
        <taxon>Sphenostylis</taxon>
    </lineage>
</organism>
<accession>A0AA86T0P1</accession>
<dbReference type="Proteomes" id="UP001189624">
    <property type="component" value="Chromosome 6"/>
</dbReference>
<dbReference type="EMBL" id="OY731403">
    <property type="protein sequence ID" value="CAJ1962271.1"/>
    <property type="molecule type" value="Genomic_DNA"/>
</dbReference>
<evidence type="ECO:0000256" key="1">
    <source>
        <dbReference type="SAM" id="MobiDB-lite"/>
    </source>
</evidence>
<reference evidence="2" key="1">
    <citation type="submission" date="2023-10" db="EMBL/GenBank/DDBJ databases">
        <authorList>
            <person name="Domelevo Entfellner J.-B."/>
        </authorList>
    </citation>
    <scope>NUCLEOTIDE SEQUENCE</scope>
</reference>
<keyword evidence="3" id="KW-1185">Reference proteome</keyword>
<dbReference type="Gramene" id="rna-AYBTSS11_LOCUS19163">
    <property type="protein sequence ID" value="CAJ1962271.1"/>
    <property type="gene ID" value="gene-AYBTSS11_LOCUS19163"/>
</dbReference>